<feature type="domain" description="RDD" evidence="7">
    <location>
        <begin position="13"/>
        <end position="135"/>
    </location>
</feature>
<gene>
    <name evidence="8" type="ORF">ACFSQ0_08030</name>
</gene>
<reference evidence="9" key="1">
    <citation type="journal article" date="2019" name="Int. J. Syst. Evol. Microbiol.">
        <title>The Global Catalogue of Microorganisms (GCM) 10K type strain sequencing project: providing services to taxonomists for standard genome sequencing and annotation.</title>
        <authorList>
            <consortium name="The Broad Institute Genomics Platform"/>
            <consortium name="The Broad Institute Genome Sequencing Center for Infectious Disease"/>
            <person name="Wu L."/>
            <person name="Ma J."/>
        </authorList>
    </citation>
    <scope>NUCLEOTIDE SEQUENCE [LARGE SCALE GENOMIC DNA]</scope>
    <source>
        <strain evidence="9">KCTC 42255</strain>
    </source>
</reference>
<keyword evidence="3 6" id="KW-0812">Transmembrane</keyword>
<dbReference type="RefSeq" id="WP_379046680.1">
    <property type="nucleotide sequence ID" value="NZ_JBHULZ010000041.1"/>
</dbReference>
<evidence type="ECO:0000313" key="9">
    <source>
        <dbReference type="Proteomes" id="UP001597357"/>
    </source>
</evidence>
<evidence type="ECO:0000256" key="6">
    <source>
        <dbReference type="SAM" id="Phobius"/>
    </source>
</evidence>
<evidence type="ECO:0000256" key="4">
    <source>
        <dbReference type="ARBA" id="ARBA00022989"/>
    </source>
</evidence>
<protein>
    <submittedName>
        <fullName evidence="8">RDD family protein</fullName>
    </submittedName>
</protein>
<comment type="caution">
    <text evidence="8">The sequence shown here is derived from an EMBL/GenBank/DDBJ whole genome shotgun (WGS) entry which is preliminary data.</text>
</comment>
<accession>A0ABW5SEV0</accession>
<evidence type="ECO:0000256" key="3">
    <source>
        <dbReference type="ARBA" id="ARBA00022692"/>
    </source>
</evidence>
<name>A0ABW5SEV0_9FLAO</name>
<dbReference type="InterPro" id="IPR051791">
    <property type="entry name" value="Pra-immunoreactive"/>
</dbReference>
<dbReference type="EMBL" id="JBHULZ010000041">
    <property type="protein sequence ID" value="MFD2697935.1"/>
    <property type="molecule type" value="Genomic_DNA"/>
</dbReference>
<proteinExistence type="predicted"/>
<keyword evidence="2" id="KW-1003">Cell membrane</keyword>
<feature type="transmembrane region" description="Helical" evidence="6">
    <location>
        <begin position="151"/>
        <end position="171"/>
    </location>
</feature>
<dbReference type="InterPro" id="IPR010432">
    <property type="entry name" value="RDD"/>
</dbReference>
<keyword evidence="5 6" id="KW-0472">Membrane</keyword>
<comment type="subcellular location">
    <subcellularLocation>
        <location evidence="1">Cell membrane</location>
        <topology evidence="1">Multi-pass membrane protein</topology>
    </subcellularLocation>
</comment>
<keyword evidence="9" id="KW-1185">Reference proteome</keyword>
<sequence length="253" mass="28398">MTQNFEDRFSLSSRIRRIAAFLIDHFTMTFLIVAISFLSLGTGFFDEDNVGNVMVRILPTMLIGFILYFAKDSIKGVGPGKWIMGIMVRDENNHTEIPSIGRLFIRNLLIIIWPIEFIALAVSQDKKRLGDKIAKTSVLKNPKKLNVLPRVLALGGIGMTYFIFIFVFVFASMKSSDAYKTAISEIEQNQEIITDVGGIKKYGMFPTGGVSVKSGYGEANLEIKVIGNEKEISVNAYLTKEPNEEWKLVELIK</sequence>
<feature type="transmembrane region" description="Helical" evidence="6">
    <location>
        <begin position="21"/>
        <end position="41"/>
    </location>
</feature>
<evidence type="ECO:0000256" key="5">
    <source>
        <dbReference type="ARBA" id="ARBA00023136"/>
    </source>
</evidence>
<keyword evidence="4 6" id="KW-1133">Transmembrane helix</keyword>
<feature type="transmembrane region" description="Helical" evidence="6">
    <location>
        <begin position="53"/>
        <end position="70"/>
    </location>
</feature>
<evidence type="ECO:0000256" key="1">
    <source>
        <dbReference type="ARBA" id="ARBA00004651"/>
    </source>
</evidence>
<evidence type="ECO:0000313" key="8">
    <source>
        <dbReference type="EMBL" id="MFD2697935.1"/>
    </source>
</evidence>
<evidence type="ECO:0000259" key="7">
    <source>
        <dbReference type="Pfam" id="PF06271"/>
    </source>
</evidence>
<feature type="transmembrane region" description="Helical" evidence="6">
    <location>
        <begin position="103"/>
        <end position="122"/>
    </location>
</feature>
<dbReference type="PANTHER" id="PTHR36115">
    <property type="entry name" value="PROLINE-RICH ANTIGEN HOMOLOG-RELATED"/>
    <property type="match status" value="1"/>
</dbReference>
<dbReference type="Pfam" id="PF06271">
    <property type="entry name" value="RDD"/>
    <property type="match status" value="1"/>
</dbReference>
<dbReference type="Proteomes" id="UP001597357">
    <property type="component" value="Unassembled WGS sequence"/>
</dbReference>
<evidence type="ECO:0000256" key="2">
    <source>
        <dbReference type="ARBA" id="ARBA00022475"/>
    </source>
</evidence>
<organism evidence="8 9">
    <name type="scientific">Mesonia sediminis</name>
    <dbReference type="NCBI Taxonomy" id="1703946"/>
    <lineage>
        <taxon>Bacteria</taxon>
        <taxon>Pseudomonadati</taxon>
        <taxon>Bacteroidota</taxon>
        <taxon>Flavobacteriia</taxon>
        <taxon>Flavobacteriales</taxon>
        <taxon>Flavobacteriaceae</taxon>
        <taxon>Mesonia</taxon>
    </lineage>
</organism>